<organism evidence="3 4">
    <name type="scientific">Kitasatospora cystarginea</name>
    <dbReference type="NCBI Taxonomy" id="58350"/>
    <lineage>
        <taxon>Bacteria</taxon>
        <taxon>Bacillati</taxon>
        <taxon>Actinomycetota</taxon>
        <taxon>Actinomycetes</taxon>
        <taxon>Kitasatosporales</taxon>
        <taxon>Streptomycetaceae</taxon>
        <taxon>Kitasatospora</taxon>
    </lineage>
</organism>
<protein>
    <recommendedName>
        <fullName evidence="2">SF4 helicase domain-containing protein</fullName>
    </recommendedName>
</protein>
<feature type="compositionally biased region" description="Pro residues" evidence="1">
    <location>
        <begin position="21"/>
        <end position="33"/>
    </location>
</feature>
<evidence type="ECO:0000313" key="3">
    <source>
        <dbReference type="EMBL" id="GAA2285243.1"/>
    </source>
</evidence>
<dbReference type="EMBL" id="BAAATR010000177">
    <property type="protein sequence ID" value="GAA2285243.1"/>
    <property type="molecule type" value="Genomic_DNA"/>
</dbReference>
<keyword evidence="4" id="KW-1185">Reference proteome</keyword>
<proteinExistence type="predicted"/>
<accession>A0ABP5S0M2</accession>
<evidence type="ECO:0000313" key="4">
    <source>
        <dbReference type="Proteomes" id="UP001500305"/>
    </source>
</evidence>
<name>A0ABP5S0M2_9ACTN</name>
<dbReference type="InterPro" id="IPR027417">
    <property type="entry name" value="P-loop_NTPase"/>
</dbReference>
<evidence type="ECO:0000259" key="2">
    <source>
        <dbReference type="Pfam" id="PF03796"/>
    </source>
</evidence>
<reference evidence="4" key="1">
    <citation type="journal article" date="2019" name="Int. J. Syst. Evol. Microbiol.">
        <title>The Global Catalogue of Microorganisms (GCM) 10K type strain sequencing project: providing services to taxonomists for standard genome sequencing and annotation.</title>
        <authorList>
            <consortium name="The Broad Institute Genomics Platform"/>
            <consortium name="The Broad Institute Genome Sequencing Center for Infectious Disease"/>
            <person name="Wu L."/>
            <person name="Ma J."/>
        </authorList>
    </citation>
    <scope>NUCLEOTIDE SEQUENCE [LARGE SCALE GENOMIC DNA]</scope>
    <source>
        <strain evidence="4">JCM 7356</strain>
    </source>
</reference>
<gene>
    <name evidence="3" type="ORF">GCM10010430_81580</name>
</gene>
<feature type="compositionally biased region" description="Polar residues" evidence="1">
    <location>
        <begin position="1"/>
        <end position="16"/>
    </location>
</feature>
<feature type="domain" description="SF4 helicase" evidence="2">
    <location>
        <begin position="78"/>
        <end position="124"/>
    </location>
</feature>
<dbReference type="Gene3D" id="3.40.50.300">
    <property type="entry name" value="P-loop containing nucleotide triphosphate hydrolases"/>
    <property type="match status" value="1"/>
</dbReference>
<feature type="region of interest" description="Disordered" evidence="1">
    <location>
        <begin position="1"/>
        <end position="63"/>
    </location>
</feature>
<evidence type="ECO:0000256" key="1">
    <source>
        <dbReference type="SAM" id="MobiDB-lite"/>
    </source>
</evidence>
<sequence>MVTASVTRAVRQSQAKVSPIPAAPLGPARPPRPTSRSPPRSVPPPRGTPRRTSASPRHDPQLPLWSQLHATRGMSSGIILLHRPDYYEKESPRAGEADAIVAKNRMGSTFTATLAFQGHYSRFVDMTRDMT</sequence>
<dbReference type="InterPro" id="IPR007694">
    <property type="entry name" value="DNA_helicase_DnaB-like_C"/>
</dbReference>
<dbReference type="Pfam" id="PF03796">
    <property type="entry name" value="DnaB_C"/>
    <property type="match status" value="1"/>
</dbReference>
<dbReference type="Proteomes" id="UP001500305">
    <property type="component" value="Unassembled WGS sequence"/>
</dbReference>
<comment type="caution">
    <text evidence="3">The sequence shown here is derived from an EMBL/GenBank/DDBJ whole genome shotgun (WGS) entry which is preliminary data.</text>
</comment>